<gene>
    <name evidence="2" type="ORF">RG1141_CH28570</name>
</gene>
<feature type="region of interest" description="Disordered" evidence="1">
    <location>
        <begin position="1"/>
        <end position="30"/>
    </location>
</feature>
<dbReference type="RefSeq" id="WP_080719196.1">
    <property type="nucleotide sequence ID" value="NZ_HG938355.1"/>
</dbReference>
<dbReference type="Proteomes" id="UP000028186">
    <property type="component" value="Chromosome I"/>
</dbReference>
<dbReference type="eggNOG" id="COG1216">
    <property type="taxonomic scope" value="Bacteria"/>
</dbReference>
<protein>
    <submittedName>
        <fullName evidence="2">Putative membrane protein WgeF (Formerly ExpE6)</fullName>
    </submittedName>
</protein>
<evidence type="ECO:0000256" key="1">
    <source>
        <dbReference type="SAM" id="MobiDB-lite"/>
    </source>
</evidence>
<proteinExistence type="predicted"/>
<reference evidence="3" key="1">
    <citation type="journal article" date="2014" name="BMC Genomics">
        <title>Genome sequencing of two Neorhizobium galegae strains reveals a noeT gene responsible for the unusual acetylation of the nodulation factors.</title>
        <authorList>
            <person name="Osterman J."/>
            <person name="Marsh J."/>
            <person name="Laine P.K."/>
            <person name="Zeng Z."/>
            <person name="Alatalo E."/>
            <person name="Sullivan J.T."/>
            <person name="Young J.P."/>
            <person name="Thomas-Oates J."/>
            <person name="Paulin L."/>
            <person name="Lindstrom K."/>
        </authorList>
    </citation>
    <scope>NUCLEOTIDE SEQUENCE [LARGE SCALE GENOMIC DNA]</scope>
    <source>
        <strain evidence="3">HAMBI 1141</strain>
    </source>
</reference>
<organism evidence="2 3">
    <name type="scientific">Neorhizobium galegae bv. officinalis bv. officinalis str. HAMBI 1141</name>
    <dbReference type="NCBI Taxonomy" id="1028801"/>
    <lineage>
        <taxon>Bacteria</taxon>
        <taxon>Pseudomonadati</taxon>
        <taxon>Pseudomonadota</taxon>
        <taxon>Alphaproteobacteria</taxon>
        <taxon>Hyphomicrobiales</taxon>
        <taxon>Rhizobiaceae</taxon>
        <taxon>Rhizobium/Agrobacterium group</taxon>
        <taxon>Neorhizobium</taxon>
    </lineage>
</organism>
<evidence type="ECO:0000313" key="3">
    <source>
        <dbReference type="Proteomes" id="UP000028186"/>
    </source>
</evidence>
<dbReference type="EMBL" id="HG938355">
    <property type="protein sequence ID" value="CDN55194.1"/>
    <property type="molecule type" value="Genomic_DNA"/>
</dbReference>
<name>A0A068TAQ0_NEOGA</name>
<dbReference type="KEGG" id="ngl:RG1141_CH28570"/>
<dbReference type="PATRIC" id="fig|1028801.3.peg.2911"/>
<accession>A0A068TAQ0</accession>
<dbReference type="HOGENOM" id="CLU_379434_0_0_5"/>
<evidence type="ECO:0000313" key="2">
    <source>
        <dbReference type="EMBL" id="CDN55194.1"/>
    </source>
</evidence>
<dbReference type="AlphaFoldDB" id="A0A068TAQ0"/>
<feature type="compositionally biased region" description="Polar residues" evidence="1">
    <location>
        <begin position="1"/>
        <end position="14"/>
    </location>
</feature>
<sequence>MLVTEQSPTVTNPPVTGPLVTKPTPAKQGASRAMRSGRVIGCRVDEATLLIIGLGQVPAGDVTVGVGENQADTRNAFVSEWRLTASSPRAKHGFAALLPAGDTDLAMTTIRFGETEKETGTPYIFAPRLASTEEAAALMLESAGSQSAAVINRLVDALMTGNLSRRRLLTITTLLQATHATDGFVEVIGESHDGVTFLQGWSRGMAPGPCRMSLIGRATPVVAECGIATFTRPDAPDGAAGFVGLLVTDEAARVADIEGLIFRGRAGWRHVAVHPRKRIADRQETPEHIRSVLMRTHSTPDVLLSLRAAANSFEGKETVSGLSYPVRMGIDSIFEADAGNLLISGWLYDPDGHVATVKLRRRDAATRLDEHWTRFDRPDVADSFNDQTHLVPGLRGDQRAHGFVAHAQLPGEDPGASLYFELTLQDSRRAFLPVKPTRLSARSAALRQIGSIDPVNSALPAIVDTHVVPFLTRSSGRSAPAIETIIDAGFFDEKNGLPIIIGVGESEEDISPLLALLALDPETRGAPIVIAMPAERFRRQAARLKELARFYRLSVRLVSTKGTGDVYDMLEAGTQALSCETVVSLSASLIPHGRGWYGKLVAAASTMKGSIISPVLAYEDHSVRWAGSWIDDGNDDQPVVGRYAGYPLKAVTDMNVTHIAAASLECCIMPRDALSGAGSFCGGYLGAQEKGVDLGLRLSRSGFDSYLLPSVQMWGCDDARAGDSPAMAALVEEIDRKIFKSQWLPILTVEKHLEKRPA</sequence>